<organism evidence="3 4">
    <name type="scientific">Microvirga brassicacearum</name>
    <dbReference type="NCBI Taxonomy" id="2580413"/>
    <lineage>
        <taxon>Bacteria</taxon>
        <taxon>Pseudomonadati</taxon>
        <taxon>Pseudomonadota</taxon>
        <taxon>Alphaproteobacteria</taxon>
        <taxon>Hyphomicrobiales</taxon>
        <taxon>Methylobacteriaceae</taxon>
        <taxon>Microvirga</taxon>
    </lineage>
</organism>
<name>A0A5N3PBW0_9HYPH</name>
<feature type="domain" description="GFO/IDH/MocA-like oxidoreductase" evidence="2">
    <location>
        <begin position="128"/>
        <end position="246"/>
    </location>
</feature>
<dbReference type="GO" id="GO:0000166">
    <property type="term" value="F:nucleotide binding"/>
    <property type="evidence" value="ECO:0007669"/>
    <property type="project" value="InterPro"/>
</dbReference>
<evidence type="ECO:0000259" key="2">
    <source>
        <dbReference type="Pfam" id="PF22725"/>
    </source>
</evidence>
<reference evidence="3 4" key="1">
    <citation type="journal article" date="2019" name="Microorganisms">
        <title>Genome Insights into the Novel Species Microvirga brassicacearum, a Rapeseed Endophyte with Biotechnological Potential.</title>
        <authorList>
            <person name="Jimenez-Gomez A."/>
            <person name="Saati-Santamaria Z."/>
            <person name="Igual J.M."/>
            <person name="Rivas R."/>
            <person name="Mateos P.F."/>
            <person name="Garcia-Fraile P."/>
        </authorList>
    </citation>
    <scope>NUCLEOTIDE SEQUENCE [LARGE SCALE GENOMIC DNA]</scope>
    <source>
        <strain evidence="3 4">CDVBN77</strain>
    </source>
</reference>
<feature type="domain" description="Gfo/Idh/MocA-like oxidoreductase N-terminal" evidence="1">
    <location>
        <begin position="4"/>
        <end position="107"/>
    </location>
</feature>
<dbReference type="Gene3D" id="3.40.50.720">
    <property type="entry name" value="NAD(P)-binding Rossmann-like Domain"/>
    <property type="match status" value="1"/>
</dbReference>
<accession>A0A5N3PBW0</accession>
<dbReference type="PANTHER" id="PTHR43377">
    <property type="entry name" value="BILIVERDIN REDUCTASE A"/>
    <property type="match status" value="1"/>
</dbReference>
<dbReference type="RefSeq" id="WP_150943087.1">
    <property type="nucleotide sequence ID" value="NZ_VCMV01000013.1"/>
</dbReference>
<keyword evidence="4" id="KW-1185">Reference proteome</keyword>
<evidence type="ECO:0000313" key="4">
    <source>
        <dbReference type="Proteomes" id="UP000325684"/>
    </source>
</evidence>
<protein>
    <submittedName>
        <fullName evidence="3">Gfo/Idh/MocA family oxidoreductase</fullName>
    </submittedName>
</protein>
<dbReference type="InterPro" id="IPR036291">
    <property type="entry name" value="NAD(P)-bd_dom_sf"/>
</dbReference>
<dbReference type="AlphaFoldDB" id="A0A5N3PBW0"/>
<dbReference type="Pfam" id="PF01408">
    <property type="entry name" value="GFO_IDH_MocA"/>
    <property type="match status" value="1"/>
</dbReference>
<dbReference type="SUPFAM" id="SSF51735">
    <property type="entry name" value="NAD(P)-binding Rossmann-fold domains"/>
    <property type="match status" value="1"/>
</dbReference>
<dbReference type="Gene3D" id="3.30.360.10">
    <property type="entry name" value="Dihydrodipicolinate Reductase, domain 2"/>
    <property type="match status" value="1"/>
</dbReference>
<dbReference type="Pfam" id="PF22725">
    <property type="entry name" value="GFO_IDH_MocA_C3"/>
    <property type="match status" value="1"/>
</dbReference>
<proteinExistence type="predicted"/>
<dbReference type="EMBL" id="VCMV01000013">
    <property type="protein sequence ID" value="KAB0267237.1"/>
    <property type="molecule type" value="Genomic_DNA"/>
</dbReference>
<dbReference type="InterPro" id="IPR000683">
    <property type="entry name" value="Gfo/Idh/MocA-like_OxRdtase_N"/>
</dbReference>
<dbReference type="InterPro" id="IPR055170">
    <property type="entry name" value="GFO_IDH_MocA-like_dom"/>
</dbReference>
<comment type="caution">
    <text evidence="3">The sequence shown here is derived from an EMBL/GenBank/DDBJ whole genome shotgun (WGS) entry which is preliminary data.</text>
</comment>
<gene>
    <name evidence="3" type="ORF">FEZ63_07855</name>
</gene>
<dbReference type="OrthoDB" id="9774191at2"/>
<dbReference type="SUPFAM" id="SSF55347">
    <property type="entry name" value="Glyceraldehyde-3-phosphate dehydrogenase-like, C-terminal domain"/>
    <property type="match status" value="1"/>
</dbReference>
<dbReference type="PANTHER" id="PTHR43377:SF1">
    <property type="entry name" value="BILIVERDIN REDUCTASE A"/>
    <property type="match status" value="1"/>
</dbReference>
<dbReference type="Proteomes" id="UP000325684">
    <property type="component" value="Unassembled WGS sequence"/>
</dbReference>
<evidence type="ECO:0000313" key="3">
    <source>
        <dbReference type="EMBL" id="KAB0267237.1"/>
    </source>
</evidence>
<dbReference type="InterPro" id="IPR051450">
    <property type="entry name" value="Gfo/Idh/MocA_Oxidoreductases"/>
</dbReference>
<evidence type="ECO:0000259" key="1">
    <source>
        <dbReference type="Pfam" id="PF01408"/>
    </source>
</evidence>
<sequence>MDRLRIGVLGVGVQGNLHAQVLKTIPEADFVGVAEADGARRSKAEATFGVLGYGSLDDLLDHVDAVSICLPDHLHEEPTLKALAAGKRVLLEKPMSISTASCDRIMAGCPDPDALMIGQILRFDPRVIRARELVRAGDIGEIWHAKVWRSTSQAVGVGIWDRTSVAWFLGVHDADLLRFVTGQEAEVVAAIGRNVLSPGTEDVVHALLRLDGGAIATMENSWTLPHSRPSRADAGLRIIGSKGAIEVTLSHTDLLMVPREGNAVNMDTYFWPSREGAGASNLRTELEAFIRAAISKGPSPIPGSEGRAAVALVEAVETALGKQ</sequence>